<accession>A0A1E1LQM0</accession>
<dbReference type="Proteomes" id="UP000178912">
    <property type="component" value="Unassembled WGS sequence"/>
</dbReference>
<dbReference type="EMBL" id="FJUX01000168">
    <property type="protein sequence ID" value="CZT12791.1"/>
    <property type="molecule type" value="Genomic_DNA"/>
</dbReference>
<reference evidence="3" key="1">
    <citation type="submission" date="2016-03" db="EMBL/GenBank/DDBJ databases">
        <authorList>
            <person name="Guldener U."/>
        </authorList>
    </citation>
    <scope>NUCLEOTIDE SEQUENCE [LARGE SCALE GENOMIC DNA]</scope>
    <source>
        <strain evidence="3">04CH-RAC-A.6.1</strain>
    </source>
</reference>
<protein>
    <submittedName>
        <fullName evidence="2">Uncharacterized protein</fullName>
    </submittedName>
</protein>
<proteinExistence type="predicted"/>
<sequence length="165" mass="17862">MPDSFSFKSNDASLKASILASSPHVIAEMVQNRYKGMESAEHTGVSGLVNGLVGTAYGSGKMTEAIALYGKAISSQEKEITTWSERTVHAQIDIIVRQFMSRSTFVGGRVNLGALDPETMNALHRLAQWKRDSTPRARNFIDPPFSSAEQKPNSTKGECAGPSLT</sequence>
<keyword evidence="3" id="KW-1185">Reference proteome</keyword>
<feature type="compositionally biased region" description="Polar residues" evidence="1">
    <location>
        <begin position="147"/>
        <end position="156"/>
    </location>
</feature>
<evidence type="ECO:0000256" key="1">
    <source>
        <dbReference type="SAM" id="MobiDB-lite"/>
    </source>
</evidence>
<feature type="region of interest" description="Disordered" evidence="1">
    <location>
        <begin position="136"/>
        <end position="165"/>
    </location>
</feature>
<dbReference type="AlphaFoldDB" id="A0A1E1LQM0"/>
<gene>
    <name evidence="2" type="ORF">RAG0_16494</name>
</gene>
<evidence type="ECO:0000313" key="3">
    <source>
        <dbReference type="Proteomes" id="UP000178912"/>
    </source>
</evidence>
<organism evidence="2 3">
    <name type="scientific">Rhynchosporium agropyri</name>
    <dbReference type="NCBI Taxonomy" id="914238"/>
    <lineage>
        <taxon>Eukaryota</taxon>
        <taxon>Fungi</taxon>
        <taxon>Dikarya</taxon>
        <taxon>Ascomycota</taxon>
        <taxon>Pezizomycotina</taxon>
        <taxon>Leotiomycetes</taxon>
        <taxon>Helotiales</taxon>
        <taxon>Ploettnerulaceae</taxon>
        <taxon>Rhynchosporium</taxon>
    </lineage>
</organism>
<dbReference type="OrthoDB" id="5986190at2759"/>
<evidence type="ECO:0000313" key="2">
    <source>
        <dbReference type="EMBL" id="CZT12791.1"/>
    </source>
</evidence>
<name>A0A1E1LQM0_9HELO</name>